<sequence length="181" mass="20456">MRWESLFADLEAQFEAESARDQSSEIQEFVRIERARQTLVQRLARHLGTRIDVQLLGAERLGGQLSSLGKDWLMLRHGGTEELVPFRALAWWSGREAGRNLEPGERRVAFSQALRVLVRDRARVGIGGTDGQQLASGTLDQVGQDFVEVALHERDEFRRAPAVHGRCVIPFSAVARVRREE</sequence>
<keyword evidence="2" id="KW-1185">Reference proteome</keyword>
<name>A0ABS4WH89_9MICC</name>
<accession>A0ABS4WH89</accession>
<dbReference type="RefSeq" id="WP_209908932.1">
    <property type="nucleotide sequence ID" value="NZ_BAAAMI010000018.1"/>
</dbReference>
<reference evidence="1 2" key="1">
    <citation type="submission" date="2021-03" db="EMBL/GenBank/DDBJ databases">
        <title>Sequencing the genomes of 1000 actinobacteria strains.</title>
        <authorList>
            <person name="Klenk H.-P."/>
        </authorList>
    </citation>
    <scope>NUCLEOTIDE SEQUENCE [LARGE SCALE GENOMIC DNA]</scope>
    <source>
        <strain evidence="1 2">DSM 15454</strain>
    </source>
</reference>
<protein>
    <submittedName>
        <fullName evidence="1">Uncharacterized protein</fullName>
    </submittedName>
</protein>
<gene>
    <name evidence="1" type="ORF">JOF46_003283</name>
</gene>
<dbReference type="Proteomes" id="UP000766570">
    <property type="component" value="Unassembled WGS sequence"/>
</dbReference>
<evidence type="ECO:0000313" key="1">
    <source>
        <dbReference type="EMBL" id="MBP2375371.1"/>
    </source>
</evidence>
<organism evidence="1 2">
    <name type="scientific">Paeniglutamicibacter psychrophenolicus</name>
    <dbReference type="NCBI Taxonomy" id="257454"/>
    <lineage>
        <taxon>Bacteria</taxon>
        <taxon>Bacillati</taxon>
        <taxon>Actinomycetota</taxon>
        <taxon>Actinomycetes</taxon>
        <taxon>Micrococcales</taxon>
        <taxon>Micrococcaceae</taxon>
        <taxon>Paeniglutamicibacter</taxon>
    </lineage>
</organism>
<comment type="caution">
    <text evidence="1">The sequence shown here is derived from an EMBL/GenBank/DDBJ whole genome shotgun (WGS) entry which is preliminary data.</text>
</comment>
<dbReference type="EMBL" id="JAGIOE010000001">
    <property type="protein sequence ID" value="MBP2375371.1"/>
    <property type="molecule type" value="Genomic_DNA"/>
</dbReference>
<evidence type="ECO:0000313" key="2">
    <source>
        <dbReference type="Proteomes" id="UP000766570"/>
    </source>
</evidence>
<proteinExistence type="predicted"/>